<evidence type="ECO:0000313" key="2">
    <source>
        <dbReference type="Proteomes" id="UP001164539"/>
    </source>
</evidence>
<proteinExistence type="predicted"/>
<organism evidence="1 2">
    <name type="scientific">Melia azedarach</name>
    <name type="common">Chinaberry tree</name>
    <dbReference type="NCBI Taxonomy" id="155640"/>
    <lineage>
        <taxon>Eukaryota</taxon>
        <taxon>Viridiplantae</taxon>
        <taxon>Streptophyta</taxon>
        <taxon>Embryophyta</taxon>
        <taxon>Tracheophyta</taxon>
        <taxon>Spermatophyta</taxon>
        <taxon>Magnoliopsida</taxon>
        <taxon>eudicotyledons</taxon>
        <taxon>Gunneridae</taxon>
        <taxon>Pentapetalae</taxon>
        <taxon>rosids</taxon>
        <taxon>malvids</taxon>
        <taxon>Sapindales</taxon>
        <taxon>Meliaceae</taxon>
        <taxon>Melia</taxon>
    </lineage>
</organism>
<dbReference type="EMBL" id="CM051407">
    <property type="protein sequence ID" value="KAJ4701174.1"/>
    <property type="molecule type" value="Genomic_DNA"/>
</dbReference>
<sequence>MAASSSGNNFTSPPTSYSNNDTKPFEFSDLDTPPRIPITADQYKLCCEALASFKDKLWISALRTIEKYTTCEKCENKASLSSALFLLANLPNKPRTDLPPSHYGHKNNSFVFSPTSRPEFSTLPPSLISPPPHLLQPLQSAELRHGRTTKTPLNLRYTIERTFLRRAGARNEGVDGRDGRSGGHLRDKDCSKKGKPVRLEEFEWEESDVHDQWCNPVTG</sequence>
<gene>
    <name evidence="1" type="ORF">OWV82_024453</name>
</gene>
<accession>A0ACC1WQN8</accession>
<evidence type="ECO:0000313" key="1">
    <source>
        <dbReference type="EMBL" id="KAJ4701174.1"/>
    </source>
</evidence>
<keyword evidence="2" id="KW-1185">Reference proteome</keyword>
<comment type="caution">
    <text evidence="1">The sequence shown here is derived from an EMBL/GenBank/DDBJ whole genome shotgun (WGS) entry which is preliminary data.</text>
</comment>
<reference evidence="1 2" key="1">
    <citation type="journal article" date="2023" name="Science">
        <title>Complex scaffold remodeling in plant triterpene biosynthesis.</title>
        <authorList>
            <person name="De La Pena R."/>
            <person name="Hodgson H."/>
            <person name="Liu J.C."/>
            <person name="Stephenson M.J."/>
            <person name="Martin A.C."/>
            <person name="Owen C."/>
            <person name="Harkess A."/>
            <person name="Leebens-Mack J."/>
            <person name="Jimenez L.E."/>
            <person name="Osbourn A."/>
            <person name="Sattely E.S."/>
        </authorList>
    </citation>
    <scope>NUCLEOTIDE SEQUENCE [LARGE SCALE GENOMIC DNA]</scope>
    <source>
        <strain evidence="2">cv. JPN11</strain>
        <tissue evidence="1">Leaf</tissue>
    </source>
</reference>
<name>A0ACC1WQN8_MELAZ</name>
<protein>
    <submittedName>
        <fullName evidence="1">Uncharacterized protein</fullName>
    </submittedName>
</protein>
<dbReference type="Proteomes" id="UP001164539">
    <property type="component" value="Chromosome 14"/>
</dbReference>